<evidence type="ECO:0000256" key="1">
    <source>
        <dbReference type="SAM" id="MobiDB-lite"/>
    </source>
</evidence>
<keyword evidence="2" id="KW-1133">Transmembrane helix</keyword>
<evidence type="ECO:0008006" key="5">
    <source>
        <dbReference type="Google" id="ProtNLM"/>
    </source>
</evidence>
<dbReference type="Proteomes" id="UP000642014">
    <property type="component" value="Unassembled WGS sequence"/>
</dbReference>
<sequence length="151" mass="15341">MVATVVTLPRTLVQGAPVAPKEMALMEATVAGLPVALDIEAVAADFVHVMAMPLTLRTMFPVFVAETGTGDGAGLTVQTVEGTAMAGVTARARAAVAAPATTAVFLMVFFMALGLSLGIDQRRTATSEGGERPAARVSPAAKPDVTCGKLS</sequence>
<feature type="region of interest" description="Disordered" evidence="1">
    <location>
        <begin position="124"/>
        <end position="151"/>
    </location>
</feature>
<comment type="caution">
    <text evidence="3">The sequence shown here is derived from an EMBL/GenBank/DDBJ whole genome shotgun (WGS) entry which is preliminary data.</text>
</comment>
<accession>A0AAV4KIP5</accession>
<feature type="compositionally biased region" description="Basic and acidic residues" evidence="1">
    <location>
        <begin position="124"/>
        <end position="134"/>
    </location>
</feature>
<evidence type="ECO:0000313" key="3">
    <source>
        <dbReference type="EMBL" id="GGR22329.1"/>
    </source>
</evidence>
<gene>
    <name evidence="3" type="ORF">GCM10010497_25490</name>
</gene>
<organism evidence="3 4">
    <name type="scientific">Streptomyces cinereoruber</name>
    <dbReference type="NCBI Taxonomy" id="67260"/>
    <lineage>
        <taxon>Bacteria</taxon>
        <taxon>Bacillati</taxon>
        <taxon>Actinomycetota</taxon>
        <taxon>Actinomycetes</taxon>
        <taxon>Kitasatosporales</taxon>
        <taxon>Streptomycetaceae</taxon>
        <taxon>Streptomyces</taxon>
    </lineage>
</organism>
<dbReference type="EMBL" id="BMSJ01000004">
    <property type="protein sequence ID" value="GGR22329.1"/>
    <property type="molecule type" value="Genomic_DNA"/>
</dbReference>
<feature type="transmembrane region" description="Helical" evidence="2">
    <location>
        <begin position="94"/>
        <end position="115"/>
    </location>
</feature>
<name>A0AAV4KIP5_9ACTN</name>
<reference evidence="3 4" key="1">
    <citation type="journal article" date="2014" name="Int. J. Syst. Evol. Microbiol.">
        <title>Complete genome sequence of Corynebacterium casei LMG S-19264T (=DSM 44701T), isolated from a smear-ripened cheese.</title>
        <authorList>
            <consortium name="US DOE Joint Genome Institute (JGI-PGF)"/>
            <person name="Walter F."/>
            <person name="Albersmeier A."/>
            <person name="Kalinowski J."/>
            <person name="Ruckert C."/>
        </authorList>
    </citation>
    <scope>NUCLEOTIDE SEQUENCE [LARGE SCALE GENOMIC DNA]</scope>
    <source>
        <strain evidence="3 4">JCM 4205</strain>
    </source>
</reference>
<dbReference type="AlphaFoldDB" id="A0AAV4KIP5"/>
<protein>
    <recommendedName>
        <fullName evidence="5">ABC transmembrane type-1 domain-containing protein</fullName>
    </recommendedName>
</protein>
<evidence type="ECO:0000256" key="2">
    <source>
        <dbReference type="SAM" id="Phobius"/>
    </source>
</evidence>
<keyword evidence="2" id="KW-0472">Membrane</keyword>
<evidence type="ECO:0000313" key="4">
    <source>
        <dbReference type="Proteomes" id="UP000642014"/>
    </source>
</evidence>
<proteinExistence type="predicted"/>
<keyword evidence="2" id="KW-0812">Transmembrane</keyword>